<accession>A0ABV7F245</accession>
<evidence type="ECO:0000256" key="5">
    <source>
        <dbReference type="ARBA" id="ARBA00022837"/>
    </source>
</evidence>
<evidence type="ECO:0000256" key="8">
    <source>
        <dbReference type="SAM" id="SignalP"/>
    </source>
</evidence>
<evidence type="ECO:0000313" key="10">
    <source>
        <dbReference type="EMBL" id="MFC3108224.1"/>
    </source>
</evidence>
<gene>
    <name evidence="10" type="ORF">ACFOFO_09655</name>
</gene>
<comment type="caution">
    <text evidence="10">The sequence shown here is derived from an EMBL/GenBank/DDBJ whole genome shotgun (WGS) entry which is preliminary data.</text>
</comment>
<dbReference type="InterPro" id="IPR011047">
    <property type="entry name" value="Quinoprotein_ADH-like_sf"/>
</dbReference>
<keyword evidence="11" id="KW-1185">Reference proteome</keyword>
<feature type="region of interest" description="Disordered" evidence="7">
    <location>
        <begin position="677"/>
        <end position="703"/>
    </location>
</feature>
<evidence type="ECO:0000313" key="11">
    <source>
        <dbReference type="Proteomes" id="UP001595530"/>
    </source>
</evidence>
<dbReference type="InterPro" id="IPR008707">
    <property type="entry name" value="B-propeller_PilY1"/>
</dbReference>
<keyword evidence="5" id="KW-0106">Calcium</keyword>
<evidence type="ECO:0000256" key="6">
    <source>
        <dbReference type="ARBA" id="ARBA00023263"/>
    </source>
</evidence>
<comment type="subcellular location">
    <subcellularLocation>
        <location evidence="1">Fimbrium</location>
    </subcellularLocation>
</comment>
<feature type="chain" id="PRO_5045809117" evidence="8">
    <location>
        <begin position="27"/>
        <end position="1502"/>
    </location>
</feature>
<protein>
    <submittedName>
        <fullName evidence="10">Pilus assembly protein</fullName>
    </submittedName>
</protein>
<keyword evidence="4" id="KW-0479">Metal-binding</keyword>
<evidence type="ECO:0000256" key="4">
    <source>
        <dbReference type="ARBA" id="ARBA00022723"/>
    </source>
</evidence>
<feature type="domain" description="PilY1 beta-propeller" evidence="9">
    <location>
        <begin position="955"/>
        <end position="1095"/>
    </location>
</feature>
<keyword evidence="3" id="KW-1029">Fimbrium biogenesis</keyword>
<comment type="similarity">
    <text evidence="2">Belongs to the PilY1 family.</text>
</comment>
<evidence type="ECO:0000256" key="2">
    <source>
        <dbReference type="ARBA" id="ARBA00008387"/>
    </source>
</evidence>
<dbReference type="EMBL" id="JBHRTP010000024">
    <property type="protein sequence ID" value="MFC3108224.1"/>
    <property type="molecule type" value="Genomic_DNA"/>
</dbReference>
<evidence type="ECO:0000256" key="1">
    <source>
        <dbReference type="ARBA" id="ARBA00004561"/>
    </source>
</evidence>
<dbReference type="RefSeq" id="WP_390331441.1">
    <property type="nucleotide sequence ID" value="NZ_JBHRTP010000024.1"/>
</dbReference>
<sequence length="1502" mass="159664">MPKSFKRVAVSTGLALSLVLAQTATAAVPEVNLAQGPLYSGSGNVHPNMLLNLSVEFPTVGAAYRGASDYDKTKPYIGYFNPAKCYTYPTSVAGAKVVSITTGATVNNSRPVAYRTTTTTSTSGGVTTIVTTVDTVTRVAGKDAVPAIPGDPTIPAVPAVPTTYNHTPTITTSTTSAIPNPDLTDAGHFSILKVADANHECGGDSFSGNFMNWASSSSIDMLRYAMTGGDRIIDTLDTTVLQRAYLRDVGGTFYADATYFPRKSVDGSGSSSAPGQVTPFNTKTLYVVSCRNRILFSDVAMTHRDKNKKLINDNDCDSTRTSGATPDTLLTSDKYFGEYLTRVRVCDGSEGPDRRDNANWPNFCQKYGSNYKPEGDLQRKSDKLRVGVLGYLTEHSTTDQNLYGGVVRGRVKYVGPKKFDAPAFSESANDKPEWSATTGVFYNNPEDANNRDASDNSGVINYLNKFGRTNPSSLGRYKGYDPIGELYYESIRYLQGRQPTSDAISSLGTATTDDNFPVLKTWTDPVTASCQNNYAVTIGDVNTHYDRYIPGNTRDTYTKDIKSPSIADPGRLADVVDPAPKKRQWPALDVMAQTKLVGNMEEDASGSFGNSSKRANLNNPTTLDMIDTGSSGHGTYYMAGLAYWAHTNDIRFDKPVRVNTFSIDVDEGGDGKIDCNTRAPSAGEPSDCVSKTTYPNPEKTSTKPRNSQLYLAAKYGGFLDRNKDGNPFKTTVGNDPTELTNNSEWASNGTDPDNYFLASDPVKMVNAIHNIFKEVARNSGTISGVTLTSTRVSSDSSFVYQPGFDPSKWSGSLLKLELKLVDTAPGKPTDPGHVAKNVVQIQDAKSPTWDAGVVLTGKPASTAANGSAIPAVAPYPTADNRAIYTAKVAADGSLITMPFTWTSGLGAAQQDLLNLSPVTGTSDGLGQQRVNFLRGGRADEIGQANGVFRQRDRVLGDIVNSNPTYVGAPAAGVQGKDYKTFYDDHANRTKAVFIGANDGMLHAFSASDGAELFAYVPNALIGSMNRMTDPNYVHQPYVDGTMTVTEAYVSGKWKTILASGMGGGAQGAFVLDVTNPADFSGGSGAIWEFTDKDDADMGNLTSPPLVAKFRTGGTAAAPTYQYVVVIPSGLNNYKDDTGYKDASGNSACNPASTTCDATAPGALFLLSLDKNPKDAWKLNTNYYKFKTPLKDNTLQNGLGSPALVTGSDGAVRYSYVGDLQGNLWRFDFTGDAPWSGALPGNGTPLFTAKDGNGARQPITEQPKVVFAPGGGYVVLFGTGKFVENADAAAGNFKTQSFYGIYDTTYNKDVVTGRSQLAKRTVAADTATGSDAVTVSGDDFDYGVTSPAFKGWYFDFLNSATTGERSVTNALVAYGKLFLNSLVTGSDPCVKGGGRTYALDVLTGLPINGDGVGVSGGVTGQVSTVGMLSSPVLFETGTTVGDRDSIGKRVAKKSYSVFNFGTGGSAGTAGAATNGTGSFKPPAGRNSWREVLNYQELRDAANK</sequence>
<proteinExistence type="inferred from homology"/>
<organism evidence="10 11">
    <name type="scientific">Undibacterium arcticum</name>
    <dbReference type="NCBI Taxonomy" id="1762892"/>
    <lineage>
        <taxon>Bacteria</taxon>
        <taxon>Pseudomonadati</taxon>
        <taxon>Pseudomonadota</taxon>
        <taxon>Betaproteobacteria</taxon>
        <taxon>Burkholderiales</taxon>
        <taxon>Oxalobacteraceae</taxon>
        <taxon>Undibacterium</taxon>
    </lineage>
</organism>
<evidence type="ECO:0000256" key="7">
    <source>
        <dbReference type="SAM" id="MobiDB-lite"/>
    </source>
</evidence>
<reference evidence="11" key="1">
    <citation type="journal article" date="2019" name="Int. J. Syst. Evol. Microbiol.">
        <title>The Global Catalogue of Microorganisms (GCM) 10K type strain sequencing project: providing services to taxonomists for standard genome sequencing and annotation.</title>
        <authorList>
            <consortium name="The Broad Institute Genomics Platform"/>
            <consortium name="The Broad Institute Genome Sequencing Center for Infectious Disease"/>
            <person name="Wu L."/>
            <person name="Ma J."/>
        </authorList>
    </citation>
    <scope>NUCLEOTIDE SEQUENCE [LARGE SCALE GENOMIC DNA]</scope>
    <source>
        <strain evidence="11">KCTC 42986</strain>
    </source>
</reference>
<evidence type="ECO:0000256" key="3">
    <source>
        <dbReference type="ARBA" id="ARBA00022558"/>
    </source>
</evidence>
<feature type="signal peptide" evidence="8">
    <location>
        <begin position="1"/>
        <end position="26"/>
    </location>
</feature>
<name>A0ABV7F245_9BURK</name>
<feature type="compositionally biased region" description="Polar residues" evidence="7">
    <location>
        <begin position="689"/>
        <end position="703"/>
    </location>
</feature>
<dbReference type="Proteomes" id="UP001595530">
    <property type="component" value="Unassembled WGS sequence"/>
</dbReference>
<keyword evidence="8" id="KW-0732">Signal</keyword>
<dbReference type="SUPFAM" id="SSF50998">
    <property type="entry name" value="Quinoprotein alcohol dehydrogenase-like"/>
    <property type="match status" value="1"/>
</dbReference>
<feature type="domain" description="PilY1 beta-propeller" evidence="9">
    <location>
        <begin position="1194"/>
        <end position="1310"/>
    </location>
</feature>
<keyword evidence="6" id="KW-0281">Fimbrium</keyword>
<evidence type="ECO:0000259" key="9">
    <source>
        <dbReference type="Pfam" id="PF05567"/>
    </source>
</evidence>
<dbReference type="Pfam" id="PF05567">
    <property type="entry name" value="T4P_PilY1"/>
    <property type="match status" value="2"/>
</dbReference>